<sequence length="75" mass="8451">MRAAFLSVLIACSLIVMSVECLKSWTNAVILEDRVCLGRGITKPLKKEKCFCVTFGGKFTGKLSWQCKPHFKYGY</sequence>
<accession>A0A6A4IQH1</accession>
<dbReference type="Proteomes" id="UP000466442">
    <property type="component" value="Linkage Group LG5"/>
</dbReference>
<comment type="caution">
    <text evidence="1">The sequence shown here is derived from an EMBL/GenBank/DDBJ whole genome shotgun (WGS) entry which is preliminary data.</text>
</comment>
<proteinExistence type="predicted"/>
<gene>
    <name evidence="1" type="ORF">GE061_013289</name>
</gene>
<name>A0A6A4IQH1_APOLU</name>
<dbReference type="EMBL" id="WIXP02000005">
    <property type="protein sequence ID" value="KAF6210187.1"/>
    <property type="molecule type" value="Genomic_DNA"/>
</dbReference>
<evidence type="ECO:0000313" key="2">
    <source>
        <dbReference type="Proteomes" id="UP000466442"/>
    </source>
</evidence>
<protein>
    <submittedName>
        <fullName evidence="1">Uncharacterized protein</fullName>
    </submittedName>
</protein>
<evidence type="ECO:0000313" key="1">
    <source>
        <dbReference type="EMBL" id="KAF6210187.1"/>
    </source>
</evidence>
<dbReference type="AlphaFoldDB" id="A0A6A4IQH1"/>
<keyword evidence="2" id="KW-1185">Reference proteome</keyword>
<organism evidence="1 2">
    <name type="scientific">Apolygus lucorum</name>
    <name type="common">Small green plant bug</name>
    <name type="synonym">Lygocoris lucorum</name>
    <dbReference type="NCBI Taxonomy" id="248454"/>
    <lineage>
        <taxon>Eukaryota</taxon>
        <taxon>Metazoa</taxon>
        <taxon>Ecdysozoa</taxon>
        <taxon>Arthropoda</taxon>
        <taxon>Hexapoda</taxon>
        <taxon>Insecta</taxon>
        <taxon>Pterygota</taxon>
        <taxon>Neoptera</taxon>
        <taxon>Paraneoptera</taxon>
        <taxon>Hemiptera</taxon>
        <taxon>Heteroptera</taxon>
        <taxon>Panheteroptera</taxon>
        <taxon>Cimicomorpha</taxon>
        <taxon>Miridae</taxon>
        <taxon>Mirini</taxon>
        <taxon>Apolygus</taxon>
    </lineage>
</organism>
<reference evidence="1" key="1">
    <citation type="journal article" date="2021" name="Mol. Ecol. Resour.">
        <title>Apolygus lucorum genome provides insights into omnivorousness and mesophyll feeding.</title>
        <authorList>
            <person name="Liu Y."/>
            <person name="Liu H."/>
            <person name="Wang H."/>
            <person name="Huang T."/>
            <person name="Liu B."/>
            <person name="Yang B."/>
            <person name="Yin L."/>
            <person name="Li B."/>
            <person name="Zhang Y."/>
            <person name="Zhang S."/>
            <person name="Jiang F."/>
            <person name="Zhang X."/>
            <person name="Ren Y."/>
            <person name="Wang B."/>
            <person name="Wang S."/>
            <person name="Lu Y."/>
            <person name="Wu K."/>
            <person name="Fan W."/>
            <person name="Wang G."/>
        </authorList>
    </citation>
    <scope>NUCLEOTIDE SEQUENCE</scope>
    <source>
        <strain evidence="1">12Hb</strain>
    </source>
</reference>